<dbReference type="KEGG" id="nsg:H3L94_05620"/>
<organism evidence="2 3">
    <name type="scientific">Neisseria shayeganii</name>
    <dbReference type="NCBI Taxonomy" id="607712"/>
    <lineage>
        <taxon>Bacteria</taxon>
        <taxon>Pseudomonadati</taxon>
        <taxon>Pseudomonadota</taxon>
        <taxon>Betaproteobacteria</taxon>
        <taxon>Neisseriales</taxon>
        <taxon>Neisseriaceae</taxon>
        <taxon>Neisseria</taxon>
    </lineage>
</organism>
<sequence length="141" mass="15792">MRPSIIVKAALVFLLLIPTAVPAYAEPLPPAETEKLKELICRGFGGMARDAMQAKLDGNSQQETVQTLQARFLPAATNDYTREIFQKRIENIVGRTFHLMRDMSGDILPASEHPKLAHDYGMLEYQECMKNLVPHPQNSGQ</sequence>
<dbReference type="AlphaFoldDB" id="A0A7D7N6S3"/>
<feature type="signal peptide" evidence="1">
    <location>
        <begin position="1"/>
        <end position="25"/>
    </location>
</feature>
<name>A0A7D7N6S3_9NEIS</name>
<proteinExistence type="predicted"/>
<feature type="chain" id="PRO_5027828877" evidence="1">
    <location>
        <begin position="26"/>
        <end position="141"/>
    </location>
</feature>
<reference evidence="2 3" key="1">
    <citation type="submission" date="2020-07" db="EMBL/GenBank/DDBJ databases">
        <title>Genomic diversity of species in the Neisseriaceae family.</title>
        <authorList>
            <person name="Vincent A.T."/>
            <person name="Bernet E."/>
            <person name="Veyrier F.J."/>
        </authorList>
    </citation>
    <scope>NUCLEOTIDE SEQUENCE [LARGE SCALE GENOMIC DNA]</scope>
    <source>
        <strain evidence="2 3">DSM 22244</strain>
    </source>
</reference>
<dbReference type="Proteomes" id="UP000514752">
    <property type="component" value="Chromosome"/>
</dbReference>
<evidence type="ECO:0000313" key="3">
    <source>
        <dbReference type="Proteomes" id="UP000514752"/>
    </source>
</evidence>
<dbReference type="RefSeq" id="WP_182123019.1">
    <property type="nucleotide sequence ID" value="NZ_CP059567.1"/>
</dbReference>
<gene>
    <name evidence="2" type="ORF">H3L94_05620</name>
</gene>
<accession>A0A7D7N6S3</accession>
<dbReference type="EMBL" id="CP059567">
    <property type="protein sequence ID" value="QMT41500.1"/>
    <property type="molecule type" value="Genomic_DNA"/>
</dbReference>
<protein>
    <submittedName>
        <fullName evidence="2">Uncharacterized protein</fullName>
    </submittedName>
</protein>
<keyword evidence="1" id="KW-0732">Signal</keyword>
<evidence type="ECO:0000256" key="1">
    <source>
        <dbReference type="SAM" id="SignalP"/>
    </source>
</evidence>
<evidence type="ECO:0000313" key="2">
    <source>
        <dbReference type="EMBL" id="QMT41500.1"/>
    </source>
</evidence>